<evidence type="ECO:0000313" key="1">
    <source>
        <dbReference type="EMBL" id="KKK80283.1"/>
    </source>
</evidence>
<sequence>EDEAADKAAALAIEGAKAAPGISKEVEEGSILAGMAEAVA</sequence>
<reference evidence="1" key="1">
    <citation type="journal article" date="2015" name="Nature">
        <title>Complex archaea that bridge the gap between prokaryotes and eukaryotes.</title>
        <authorList>
            <person name="Spang A."/>
            <person name="Saw J.H."/>
            <person name="Jorgensen S.L."/>
            <person name="Zaremba-Niedzwiedzka K."/>
            <person name="Martijn J."/>
            <person name="Lind A.E."/>
            <person name="van Eijk R."/>
            <person name="Schleper C."/>
            <person name="Guy L."/>
            <person name="Ettema T.J."/>
        </authorList>
    </citation>
    <scope>NUCLEOTIDE SEQUENCE</scope>
</reference>
<feature type="non-terminal residue" evidence="1">
    <location>
        <position position="1"/>
    </location>
</feature>
<dbReference type="EMBL" id="LAZR01053650">
    <property type="protein sequence ID" value="KKK80283.1"/>
    <property type="molecule type" value="Genomic_DNA"/>
</dbReference>
<comment type="caution">
    <text evidence="1">The sequence shown here is derived from an EMBL/GenBank/DDBJ whole genome shotgun (WGS) entry which is preliminary data.</text>
</comment>
<organism evidence="1">
    <name type="scientific">marine sediment metagenome</name>
    <dbReference type="NCBI Taxonomy" id="412755"/>
    <lineage>
        <taxon>unclassified sequences</taxon>
        <taxon>metagenomes</taxon>
        <taxon>ecological metagenomes</taxon>
    </lineage>
</organism>
<proteinExistence type="predicted"/>
<accession>A0A0F8YFL5</accession>
<protein>
    <submittedName>
        <fullName evidence="1">Uncharacterized protein</fullName>
    </submittedName>
</protein>
<name>A0A0F8YFL5_9ZZZZ</name>
<dbReference type="AlphaFoldDB" id="A0A0F8YFL5"/>
<gene>
    <name evidence="1" type="ORF">LCGC14_2824990</name>
</gene>